<organism evidence="1 2">
    <name type="scientific">Umbra pygmaea</name>
    <name type="common">Eastern mudminnow</name>
    <dbReference type="NCBI Taxonomy" id="75934"/>
    <lineage>
        <taxon>Eukaryota</taxon>
        <taxon>Metazoa</taxon>
        <taxon>Chordata</taxon>
        <taxon>Craniata</taxon>
        <taxon>Vertebrata</taxon>
        <taxon>Euteleostomi</taxon>
        <taxon>Actinopterygii</taxon>
        <taxon>Neopterygii</taxon>
        <taxon>Teleostei</taxon>
        <taxon>Protacanthopterygii</taxon>
        <taxon>Esociformes</taxon>
        <taxon>Umbridae</taxon>
        <taxon>Umbra</taxon>
    </lineage>
</organism>
<sequence>MPNQAKISSIGGGVEHCCDWWLAVNIETMITAENVYQKISEKVADSCLGGRWGNVLLKDTRSHALLPGRNMQAGFSSYLAEMTEKARVLR</sequence>
<comment type="caution">
    <text evidence="1">The sequence shown here is derived from an EMBL/GenBank/DDBJ whole genome shotgun (WGS) entry which is preliminary data.</text>
</comment>
<keyword evidence="2" id="KW-1185">Reference proteome</keyword>
<dbReference type="EMBL" id="JAGEUA010000009">
    <property type="protein sequence ID" value="KAL0966770.1"/>
    <property type="molecule type" value="Genomic_DNA"/>
</dbReference>
<accession>A0ABD0WAW7</accession>
<proteinExistence type="predicted"/>
<evidence type="ECO:0000313" key="1">
    <source>
        <dbReference type="EMBL" id="KAL0966770.1"/>
    </source>
</evidence>
<dbReference type="AlphaFoldDB" id="A0ABD0WAW7"/>
<name>A0ABD0WAW7_UMBPY</name>
<gene>
    <name evidence="1" type="ORF">UPYG_G00299920</name>
</gene>
<protein>
    <submittedName>
        <fullName evidence="1">Uncharacterized protein</fullName>
    </submittedName>
</protein>
<evidence type="ECO:0000313" key="2">
    <source>
        <dbReference type="Proteomes" id="UP001557470"/>
    </source>
</evidence>
<reference evidence="1 2" key="1">
    <citation type="submission" date="2024-06" db="EMBL/GenBank/DDBJ databases">
        <authorList>
            <person name="Pan Q."/>
            <person name="Wen M."/>
            <person name="Jouanno E."/>
            <person name="Zahm M."/>
            <person name="Klopp C."/>
            <person name="Cabau C."/>
            <person name="Louis A."/>
            <person name="Berthelot C."/>
            <person name="Parey E."/>
            <person name="Roest Crollius H."/>
            <person name="Montfort J."/>
            <person name="Robinson-Rechavi M."/>
            <person name="Bouchez O."/>
            <person name="Lampietro C."/>
            <person name="Lopez Roques C."/>
            <person name="Donnadieu C."/>
            <person name="Postlethwait J."/>
            <person name="Bobe J."/>
            <person name="Verreycken H."/>
            <person name="Guiguen Y."/>
        </authorList>
    </citation>
    <scope>NUCLEOTIDE SEQUENCE [LARGE SCALE GENOMIC DNA]</scope>
    <source>
        <strain evidence="1">Up_M1</strain>
        <tissue evidence="1">Testis</tissue>
    </source>
</reference>
<dbReference type="Proteomes" id="UP001557470">
    <property type="component" value="Unassembled WGS sequence"/>
</dbReference>